<evidence type="ECO:0008006" key="4">
    <source>
        <dbReference type="Google" id="ProtNLM"/>
    </source>
</evidence>
<keyword evidence="1" id="KW-1133">Transmembrane helix</keyword>
<dbReference type="PANTHER" id="PTHR39165">
    <property type="entry name" value="IG HYPOTHETICAL 17883"/>
    <property type="match status" value="1"/>
</dbReference>
<feature type="transmembrane region" description="Helical" evidence="1">
    <location>
        <begin position="52"/>
        <end position="75"/>
    </location>
</feature>
<gene>
    <name evidence="2" type="ORF">Lysil_1953</name>
</gene>
<feature type="transmembrane region" description="Helical" evidence="1">
    <location>
        <begin position="7"/>
        <end position="32"/>
    </location>
</feature>
<dbReference type="EMBL" id="NPZB01000002">
    <property type="protein sequence ID" value="PNS07777.1"/>
    <property type="molecule type" value="Genomic_DNA"/>
</dbReference>
<evidence type="ECO:0000313" key="3">
    <source>
        <dbReference type="Proteomes" id="UP000236220"/>
    </source>
</evidence>
<accession>A0A2K1PYN0</accession>
<reference evidence="2 3" key="1">
    <citation type="submission" date="2017-08" db="EMBL/GenBank/DDBJ databases">
        <title>Lysobacter sylvestris genome.</title>
        <authorList>
            <person name="Zhang D.-C."/>
            <person name="Albuquerque L."/>
            <person name="Franca L."/>
            <person name="Froufe H.J.C."/>
            <person name="Barroso C."/>
            <person name="Egas C."/>
            <person name="Da Costa M."/>
            <person name="Margesin R."/>
        </authorList>
    </citation>
    <scope>NUCLEOTIDE SEQUENCE [LARGE SCALE GENOMIC DNA]</scope>
    <source>
        <strain evidence="2 3">AM20-91</strain>
    </source>
</reference>
<protein>
    <recommendedName>
        <fullName evidence="4">DUF456 domain-containing protein</fullName>
    </recommendedName>
</protein>
<keyword evidence="1" id="KW-0812">Transmembrane</keyword>
<dbReference type="Pfam" id="PF04306">
    <property type="entry name" value="DUF456"/>
    <property type="match status" value="1"/>
</dbReference>
<keyword evidence="1" id="KW-0472">Membrane</keyword>
<organism evidence="2 3">
    <name type="scientific">Solilutibacter silvestris</name>
    <dbReference type="NCBI Taxonomy" id="1645665"/>
    <lineage>
        <taxon>Bacteria</taxon>
        <taxon>Pseudomonadati</taxon>
        <taxon>Pseudomonadota</taxon>
        <taxon>Gammaproteobacteria</taxon>
        <taxon>Lysobacterales</taxon>
        <taxon>Lysobacteraceae</taxon>
        <taxon>Solilutibacter</taxon>
    </lineage>
</organism>
<dbReference type="AlphaFoldDB" id="A0A2K1PYN0"/>
<keyword evidence="3" id="KW-1185">Reference proteome</keyword>
<feature type="transmembrane region" description="Helical" evidence="1">
    <location>
        <begin position="137"/>
        <end position="169"/>
    </location>
</feature>
<dbReference type="InterPro" id="IPR007403">
    <property type="entry name" value="DUF456"/>
</dbReference>
<name>A0A2K1PYN0_9GAMM</name>
<dbReference type="PANTHER" id="PTHR39165:SF1">
    <property type="entry name" value="DUF456 DOMAIN-CONTAINING PROTEIN"/>
    <property type="match status" value="1"/>
</dbReference>
<proteinExistence type="predicted"/>
<evidence type="ECO:0000256" key="1">
    <source>
        <dbReference type="SAM" id="Phobius"/>
    </source>
</evidence>
<sequence>MNIDNSFVFQLLAAILVLAGLIGVMLPVLPGLPLVFAGLLLSAWADGFQHVGAVRLTLLALLTLASLGIDFWAAAHGAKRVGASRTALIGATLGMLIGAFVFPPFGFFLGPFVGALAGELLHRRSLTQADLGAATRIGVGTWLGIALGVALKLAIAGLMLGLFASGWLFNH</sequence>
<feature type="transmembrane region" description="Helical" evidence="1">
    <location>
        <begin position="87"/>
        <end position="117"/>
    </location>
</feature>
<dbReference type="Proteomes" id="UP000236220">
    <property type="component" value="Unassembled WGS sequence"/>
</dbReference>
<evidence type="ECO:0000313" key="2">
    <source>
        <dbReference type="EMBL" id="PNS07777.1"/>
    </source>
</evidence>
<comment type="caution">
    <text evidence="2">The sequence shown here is derived from an EMBL/GenBank/DDBJ whole genome shotgun (WGS) entry which is preliminary data.</text>
</comment>